<dbReference type="EMBL" id="VITH01000001">
    <property type="protein sequence ID" value="TWA87909.1"/>
    <property type="molecule type" value="Genomic_DNA"/>
</dbReference>
<accession>A0A560CST0</accession>
<comment type="caution">
    <text evidence="2">The sequence shown here is derived from an EMBL/GenBank/DDBJ whole genome shotgun (WGS) entry which is preliminary data.</text>
</comment>
<evidence type="ECO:0000313" key="3">
    <source>
        <dbReference type="Proteomes" id="UP000318529"/>
    </source>
</evidence>
<feature type="domain" description="TniQ" evidence="1">
    <location>
        <begin position="2"/>
        <end position="120"/>
    </location>
</feature>
<protein>
    <submittedName>
        <fullName evidence="2">TniQ protein</fullName>
    </submittedName>
</protein>
<sequence length="336" mass="36703">MPGESLKGYVLRLAQANGHPDMRWLLNAAGLSSTFAWQRCDLHHLSSLSGANVGLLEAMACWPVPGRTNRVLFGTQALPATALDLVHPRACAGCVEEDGIARQLWDLKVCVACTKHRCLLVDTCPHCGARLTWIRPGLARCRCGRPWTEAPVVPASAAALDVTALLERALASIPGPNVTPASRLHTLAMVVLFVTFFGSDHRSPHWRSSVMTKGGLANDVATAESAARLFVDWPKSLYAWLDRNGRNMDGQVGLQAEFGHVLPRLRAVFDEESFSFLYSAARQYFADHWNHGIVKRRSVFYVAPDSPRHISGARAAEALAGRGKTNIFRLFASAEA</sequence>
<organism evidence="2 3">
    <name type="scientific">Azospirillum brasilense</name>
    <dbReference type="NCBI Taxonomy" id="192"/>
    <lineage>
        <taxon>Bacteria</taxon>
        <taxon>Pseudomonadati</taxon>
        <taxon>Pseudomonadota</taxon>
        <taxon>Alphaproteobacteria</taxon>
        <taxon>Rhodospirillales</taxon>
        <taxon>Azospirillaceae</taxon>
        <taxon>Azospirillum</taxon>
    </lineage>
</organism>
<dbReference type="Proteomes" id="UP000318529">
    <property type="component" value="Unassembled WGS sequence"/>
</dbReference>
<evidence type="ECO:0000259" key="1">
    <source>
        <dbReference type="Pfam" id="PF06527"/>
    </source>
</evidence>
<reference evidence="2 3" key="1">
    <citation type="submission" date="2019-06" db="EMBL/GenBank/DDBJ databases">
        <title>Genomic Encyclopedia of Type Strains, Phase IV (KMG-V): Genome sequencing to study the core and pangenomes of soil and plant-associated prokaryotes.</title>
        <authorList>
            <person name="Whitman W."/>
        </authorList>
    </citation>
    <scope>NUCLEOTIDE SEQUENCE [LARGE SCALE GENOMIC DNA]</scope>
    <source>
        <strain evidence="2 3">BR 11650</strain>
    </source>
</reference>
<dbReference type="AlphaFoldDB" id="A0A560CST0"/>
<dbReference type="Pfam" id="PF06527">
    <property type="entry name" value="TniQ"/>
    <property type="match status" value="1"/>
</dbReference>
<name>A0A560CST0_AZOBR</name>
<proteinExistence type="predicted"/>
<evidence type="ECO:0000313" key="2">
    <source>
        <dbReference type="EMBL" id="TWA87909.1"/>
    </source>
</evidence>
<dbReference type="InterPro" id="IPR009492">
    <property type="entry name" value="TniQ"/>
</dbReference>
<gene>
    <name evidence="2" type="ORF">FBZ83_101778</name>
</gene>